<evidence type="ECO:0000313" key="2">
    <source>
        <dbReference type="Proteomes" id="UP000499080"/>
    </source>
</evidence>
<accession>A0A4Y2JCP1</accession>
<evidence type="ECO:0000313" key="1">
    <source>
        <dbReference type="EMBL" id="GBM87820.1"/>
    </source>
</evidence>
<proteinExistence type="predicted"/>
<name>A0A4Y2JCP1_ARAVE</name>
<reference evidence="1 2" key="1">
    <citation type="journal article" date="2019" name="Sci. Rep.">
        <title>Orb-weaving spider Araneus ventricosus genome elucidates the spidroin gene catalogue.</title>
        <authorList>
            <person name="Kono N."/>
            <person name="Nakamura H."/>
            <person name="Ohtoshi R."/>
            <person name="Moran D.A.P."/>
            <person name="Shinohara A."/>
            <person name="Yoshida Y."/>
            <person name="Fujiwara M."/>
            <person name="Mori M."/>
            <person name="Tomita M."/>
            <person name="Arakawa K."/>
        </authorList>
    </citation>
    <scope>NUCLEOTIDE SEQUENCE [LARGE SCALE GENOMIC DNA]</scope>
</reference>
<dbReference type="AlphaFoldDB" id="A0A4Y2JCP1"/>
<dbReference type="Proteomes" id="UP000499080">
    <property type="component" value="Unassembled WGS sequence"/>
</dbReference>
<keyword evidence="2" id="KW-1185">Reference proteome</keyword>
<sequence>MKPFLLKYERKQETDDGKEENVLLMGESEDEDFGWVDFSRNMFVLIDNVADARMKAHYLYVCGIQEVDSGEYAMTGLITINLSKSKLVSVVNDQFSISESQLKAIFTDCIFEVDCRKELFGFQVL</sequence>
<dbReference type="EMBL" id="BGPR01003412">
    <property type="protein sequence ID" value="GBM87820.1"/>
    <property type="molecule type" value="Genomic_DNA"/>
</dbReference>
<gene>
    <name evidence="1" type="ORF">AVEN_38489_1</name>
</gene>
<protein>
    <submittedName>
        <fullName evidence="1">Uncharacterized protein</fullName>
    </submittedName>
</protein>
<comment type="caution">
    <text evidence="1">The sequence shown here is derived from an EMBL/GenBank/DDBJ whole genome shotgun (WGS) entry which is preliminary data.</text>
</comment>
<organism evidence="1 2">
    <name type="scientific">Araneus ventricosus</name>
    <name type="common">Orbweaver spider</name>
    <name type="synonym">Epeira ventricosa</name>
    <dbReference type="NCBI Taxonomy" id="182803"/>
    <lineage>
        <taxon>Eukaryota</taxon>
        <taxon>Metazoa</taxon>
        <taxon>Ecdysozoa</taxon>
        <taxon>Arthropoda</taxon>
        <taxon>Chelicerata</taxon>
        <taxon>Arachnida</taxon>
        <taxon>Araneae</taxon>
        <taxon>Araneomorphae</taxon>
        <taxon>Entelegynae</taxon>
        <taxon>Araneoidea</taxon>
        <taxon>Araneidae</taxon>
        <taxon>Araneus</taxon>
    </lineage>
</organism>